<protein>
    <submittedName>
        <fullName evidence="1">Glutamyl-tRNA synthetase</fullName>
    </submittedName>
</protein>
<sequence length="123" mass="14106">MLLPFRLFFSHSPSVYKISSALHFHQPDLSSDLQFKKEAPLQRTETLLDRAVPLCLAAGLARCPTFPVNGRPRCILLANAFRYRLEGAFQKRRGLNHFQPAMVLSLKRPLPTSPSQRFFIHLF</sequence>
<evidence type="ECO:0000313" key="1">
    <source>
        <dbReference type="EMBL" id="AJO24915.1"/>
    </source>
</evidence>
<organism evidence="1 2">
    <name type="scientific">Heyndrickxia coagulans</name>
    <name type="common">Weizmannia coagulans</name>
    <dbReference type="NCBI Taxonomy" id="1398"/>
    <lineage>
        <taxon>Bacteria</taxon>
        <taxon>Bacillati</taxon>
        <taxon>Bacillota</taxon>
        <taxon>Bacilli</taxon>
        <taxon>Bacillales</taxon>
        <taxon>Bacillaceae</taxon>
        <taxon>Heyndrickxia</taxon>
    </lineage>
</organism>
<gene>
    <name evidence="1" type="ORF">SB48_HM08orf06493</name>
</gene>
<dbReference type="Proteomes" id="UP000032024">
    <property type="component" value="Chromosome"/>
</dbReference>
<name>A0AAN0WDR1_HEYCO</name>
<evidence type="ECO:0000313" key="2">
    <source>
        <dbReference type="Proteomes" id="UP000032024"/>
    </source>
</evidence>
<dbReference type="AlphaFoldDB" id="A0AAN0WDR1"/>
<keyword evidence="2" id="KW-1185">Reference proteome</keyword>
<accession>A0AAN0WDR1</accession>
<reference evidence="2" key="1">
    <citation type="submission" date="2015-01" db="EMBL/GenBank/DDBJ databases">
        <title>Comparative genome analysis of Bacillus coagulans HM-08, Clostridium butyricum HM-68, Bacillus subtilis HM-66 and Bacillus paralicheniformis BL-09.</title>
        <authorList>
            <person name="Zhang H."/>
        </authorList>
    </citation>
    <scope>NUCLEOTIDE SEQUENCE [LARGE SCALE GENOMIC DNA]</scope>
    <source>
        <strain evidence="2">HM-08</strain>
    </source>
</reference>
<proteinExistence type="predicted"/>
<dbReference type="EMBL" id="CP010525">
    <property type="protein sequence ID" value="AJO24915.1"/>
    <property type="molecule type" value="Genomic_DNA"/>
</dbReference>